<evidence type="ECO:0000256" key="4">
    <source>
        <dbReference type="ARBA" id="ARBA00022989"/>
    </source>
</evidence>
<evidence type="ECO:0000256" key="2">
    <source>
        <dbReference type="ARBA" id="ARBA00022692"/>
    </source>
</evidence>
<keyword evidence="3" id="KW-0735">Signal-anchor</keyword>
<dbReference type="GO" id="GO:0042285">
    <property type="term" value="F:xylosyltransferase activity"/>
    <property type="evidence" value="ECO:0007669"/>
    <property type="project" value="TreeGrafter"/>
</dbReference>
<protein>
    <recommendedName>
        <fullName evidence="10">Glycosyltransferase family 49 protein</fullName>
    </recommendedName>
</protein>
<keyword evidence="2 7" id="KW-0812">Transmembrane</keyword>
<dbReference type="GO" id="GO:0016020">
    <property type="term" value="C:membrane"/>
    <property type="evidence" value="ECO:0007669"/>
    <property type="project" value="UniProtKB-SubCell"/>
</dbReference>
<keyword evidence="9" id="KW-1185">Reference proteome</keyword>
<comment type="caution">
    <text evidence="8">The sequence shown here is derived from an EMBL/GenBank/DDBJ whole genome shotgun (WGS) entry which is preliminary data.</text>
</comment>
<organism evidence="8 9">
    <name type="scientific">Austropuccinia psidii MF-1</name>
    <dbReference type="NCBI Taxonomy" id="1389203"/>
    <lineage>
        <taxon>Eukaryota</taxon>
        <taxon>Fungi</taxon>
        <taxon>Dikarya</taxon>
        <taxon>Basidiomycota</taxon>
        <taxon>Pucciniomycotina</taxon>
        <taxon>Pucciniomycetes</taxon>
        <taxon>Pucciniales</taxon>
        <taxon>Sphaerophragmiaceae</taxon>
        <taxon>Austropuccinia</taxon>
    </lineage>
</organism>
<keyword evidence="4 7" id="KW-1133">Transmembrane helix</keyword>
<evidence type="ECO:0008006" key="10">
    <source>
        <dbReference type="Google" id="ProtNLM"/>
    </source>
</evidence>
<evidence type="ECO:0000313" key="9">
    <source>
        <dbReference type="Proteomes" id="UP000765509"/>
    </source>
</evidence>
<dbReference type="Pfam" id="PF13896">
    <property type="entry name" value="Glyco_transf_49"/>
    <property type="match status" value="2"/>
</dbReference>
<evidence type="ECO:0000256" key="5">
    <source>
        <dbReference type="ARBA" id="ARBA00023136"/>
    </source>
</evidence>
<feature type="transmembrane region" description="Helical" evidence="7">
    <location>
        <begin position="44"/>
        <end position="67"/>
    </location>
</feature>
<accession>A0A9Q3BP74</accession>
<sequence length="563" mass="64602">MVTFESTNNKFDTLPPPGRRGLNPPSSFISSTISPTFLAVVFKFLFTLYLLLAILYTTTISFIIPLFTTISEVSFDFNTSLEKPFIHPQAPHFQIIPRLLPSDSKSVPFRAVKIRKNLKGTSVNPEQVIAEDQSSFWASQASGLTLSPSLFNQLPLSSSESFKLFESFLSDTTDWYQPNRPLSPSPYSHNHLLEAPRKTIYSTSNDFFLSKAFGDSLGPSKIIPFYYKANGPYGNGTLEKNDISITTLITSNRFNVFSKLVERYQGPISATVHISDSIESLESTLTSLKELYGSSESMTTWVDIHLVVDPFERQFNMWRNVAKFFSRTKFVMMLDVDFWICTNFRQRILNSPHLMDQLEAGKSAFVVPAFEYTKQSDGVNPSSFPSDKKALMKLVEKNKIGMFHKSWKPGHGSTNYTRFYEVGEQEDVYPASRYTHSYEPYVIYKKDNSPFCDERFIGYGANKAACIFELYLSGISFYILPQDFLVHQSHAYAESTRQHERRFNRKLYADFREEVCFRYLMRFLENKSESISSNEKKTNLVQECSKIKGFQEISMKLQHLENP</sequence>
<dbReference type="Proteomes" id="UP000765509">
    <property type="component" value="Unassembled WGS sequence"/>
</dbReference>
<comment type="subcellular location">
    <subcellularLocation>
        <location evidence="1">Membrane</location>
        <topology evidence="1">Single-pass type II membrane protein</topology>
    </subcellularLocation>
</comment>
<dbReference type="PANTHER" id="PTHR12270:SF25">
    <property type="entry name" value="GLYCOSYLTRANSFERASE-LIKE PROTEIN LARGE"/>
    <property type="match status" value="1"/>
</dbReference>
<evidence type="ECO:0000256" key="1">
    <source>
        <dbReference type="ARBA" id="ARBA00004606"/>
    </source>
</evidence>
<dbReference type="EMBL" id="AVOT02002243">
    <property type="protein sequence ID" value="MBW0469649.1"/>
    <property type="molecule type" value="Genomic_DNA"/>
</dbReference>
<evidence type="ECO:0000256" key="7">
    <source>
        <dbReference type="SAM" id="Phobius"/>
    </source>
</evidence>
<dbReference type="InterPro" id="IPR051292">
    <property type="entry name" value="Xyl/GlcA_transferase"/>
</dbReference>
<keyword evidence="5 7" id="KW-0472">Membrane</keyword>
<reference evidence="8" key="1">
    <citation type="submission" date="2021-03" db="EMBL/GenBank/DDBJ databases">
        <title>Draft genome sequence of rust myrtle Austropuccinia psidii MF-1, a brazilian biotype.</title>
        <authorList>
            <person name="Quecine M.C."/>
            <person name="Pachon D.M.R."/>
            <person name="Bonatelli M.L."/>
            <person name="Correr F.H."/>
            <person name="Franceschini L.M."/>
            <person name="Leite T.F."/>
            <person name="Margarido G.R.A."/>
            <person name="Almeida C.A."/>
            <person name="Ferrarezi J.A."/>
            <person name="Labate C.A."/>
        </authorList>
    </citation>
    <scope>NUCLEOTIDE SEQUENCE</scope>
    <source>
        <strain evidence="8">MF-1</strain>
    </source>
</reference>
<gene>
    <name evidence="8" type="ORF">O181_009364</name>
</gene>
<evidence type="ECO:0000256" key="3">
    <source>
        <dbReference type="ARBA" id="ARBA00022968"/>
    </source>
</evidence>
<evidence type="ECO:0000313" key="8">
    <source>
        <dbReference type="EMBL" id="MBW0469649.1"/>
    </source>
</evidence>
<dbReference type="GO" id="GO:0035269">
    <property type="term" value="P:protein O-linked glycosylation via mannose"/>
    <property type="evidence" value="ECO:0007669"/>
    <property type="project" value="TreeGrafter"/>
</dbReference>
<evidence type="ECO:0000256" key="6">
    <source>
        <dbReference type="ARBA" id="ARBA00023180"/>
    </source>
</evidence>
<keyword evidence="6" id="KW-0325">Glycoprotein</keyword>
<dbReference type="OrthoDB" id="411524at2759"/>
<dbReference type="GO" id="GO:0015020">
    <property type="term" value="F:glucuronosyltransferase activity"/>
    <property type="evidence" value="ECO:0007669"/>
    <property type="project" value="TreeGrafter"/>
</dbReference>
<dbReference type="PANTHER" id="PTHR12270">
    <property type="entry name" value="GLYCOSYLTRANSFERASE-RELATED"/>
    <property type="match status" value="1"/>
</dbReference>
<dbReference type="AlphaFoldDB" id="A0A9Q3BP74"/>
<proteinExistence type="predicted"/>
<name>A0A9Q3BP74_9BASI</name>